<evidence type="ECO:0000256" key="3">
    <source>
        <dbReference type="ARBA" id="ARBA00022617"/>
    </source>
</evidence>
<evidence type="ECO:0000256" key="8">
    <source>
        <dbReference type="PIRSR" id="PIRSR601621-1"/>
    </source>
</evidence>
<feature type="binding site" evidence="9">
    <location>
        <position position="282"/>
    </location>
    <ligand>
        <name>Ca(2+)</name>
        <dbReference type="ChEBI" id="CHEBI:29108"/>
        <label>2</label>
    </ligand>
</feature>
<comment type="caution">
    <text evidence="14">The sequence shown here is derived from an EMBL/GenBank/DDBJ whole genome shotgun (WGS) entry which is preliminary data.</text>
</comment>
<dbReference type="InterPro" id="IPR044831">
    <property type="entry name" value="Ccp1-like"/>
</dbReference>
<dbReference type="EC" id="1.11.1.-" evidence="12"/>
<feature type="active site" description="Proton acceptor" evidence="8">
    <location>
        <position position="132"/>
    </location>
</feature>
<evidence type="ECO:0000313" key="15">
    <source>
        <dbReference type="Proteomes" id="UP001302321"/>
    </source>
</evidence>
<evidence type="ECO:0000313" key="14">
    <source>
        <dbReference type="EMBL" id="KAK4171078.1"/>
    </source>
</evidence>
<proteinExistence type="inferred from homology"/>
<feature type="disulfide bond" evidence="11">
    <location>
        <begin position="119"/>
        <end position="202"/>
    </location>
</feature>
<feature type="binding site" evidence="9">
    <location>
        <position position="277"/>
    </location>
    <ligand>
        <name>Ca(2+)</name>
        <dbReference type="ChEBI" id="CHEBI:29108"/>
        <label>2</label>
    </ligand>
</feature>
<dbReference type="PRINTS" id="PR00462">
    <property type="entry name" value="LIGNINASE"/>
</dbReference>
<comment type="cofactor">
    <cofactor evidence="9 12">
        <name>Ca(2+)</name>
        <dbReference type="ChEBI" id="CHEBI:29108"/>
    </cofactor>
    <text evidence="9 12">Binds 2 calcium ions per subunit.</text>
</comment>
<keyword evidence="4 9" id="KW-0479">Metal-binding</keyword>
<keyword evidence="12" id="KW-0732">Signal</keyword>
<keyword evidence="7" id="KW-0325">Glycoprotein</keyword>
<dbReference type="GO" id="GO:0020037">
    <property type="term" value="F:heme binding"/>
    <property type="evidence" value="ECO:0007669"/>
    <property type="project" value="UniProtKB-UniRule"/>
</dbReference>
<feature type="binding site" description="axial binding residue" evidence="9">
    <location>
        <position position="257"/>
    </location>
    <ligand>
        <name>heme b</name>
        <dbReference type="ChEBI" id="CHEBI:60344"/>
    </ligand>
    <ligandPart>
        <name>Fe</name>
        <dbReference type="ChEBI" id="CHEBI:18248"/>
    </ligandPart>
</feature>
<dbReference type="GO" id="GO:0046872">
    <property type="term" value="F:metal ion binding"/>
    <property type="evidence" value="ECO:0007669"/>
    <property type="project" value="UniProtKB-UniRule"/>
</dbReference>
<dbReference type="GO" id="GO:0034599">
    <property type="term" value="P:cellular response to oxidative stress"/>
    <property type="evidence" value="ECO:0007669"/>
    <property type="project" value="InterPro"/>
</dbReference>
<evidence type="ECO:0000256" key="7">
    <source>
        <dbReference type="ARBA" id="ARBA00023180"/>
    </source>
</evidence>
<gene>
    <name evidence="14" type="ORF">QBC36DRAFT_250231</name>
</gene>
<feature type="binding site" evidence="9">
    <location>
        <position position="150"/>
    </location>
    <ligand>
        <name>Ca(2+)</name>
        <dbReference type="ChEBI" id="CHEBI:29108"/>
        <label>1</label>
    </ligand>
</feature>
<keyword evidence="6 9" id="KW-0408">Iron</keyword>
<dbReference type="GO" id="GO:0042744">
    <property type="term" value="P:hydrogen peroxide catabolic process"/>
    <property type="evidence" value="ECO:0007669"/>
    <property type="project" value="TreeGrafter"/>
</dbReference>
<feature type="binding site" evidence="9">
    <location>
        <position position="148"/>
    </location>
    <ligand>
        <name>Ca(2+)</name>
        <dbReference type="ChEBI" id="CHEBI:29108"/>
        <label>1</label>
    </ligand>
</feature>
<feature type="binding site" evidence="9">
    <location>
        <position position="275"/>
    </location>
    <ligand>
        <name>Ca(2+)</name>
        <dbReference type="ChEBI" id="CHEBI:29108"/>
        <label>2</label>
    </ligand>
</feature>
<name>A0AAN6VWP3_9PEZI</name>
<feature type="disulfide bond" evidence="11">
    <location>
        <begin position="98"/>
        <end position="354"/>
    </location>
</feature>
<dbReference type="EMBL" id="MU866649">
    <property type="protein sequence ID" value="KAK4171078.1"/>
    <property type="molecule type" value="Genomic_DNA"/>
</dbReference>
<dbReference type="InterPro" id="IPR001621">
    <property type="entry name" value="Ligninase"/>
</dbReference>
<dbReference type="Proteomes" id="UP001302321">
    <property type="component" value="Unassembled WGS sequence"/>
</dbReference>
<dbReference type="GO" id="GO:0000302">
    <property type="term" value="P:response to reactive oxygen species"/>
    <property type="evidence" value="ECO:0007669"/>
    <property type="project" value="TreeGrafter"/>
</dbReference>
<organism evidence="14 15">
    <name type="scientific">Triangularia setosa</name>
    <dbReference type="NCBI Taxonomy" id="2587417"/>
    <lineage>
        <taxon>Eukaryota</taxon>
        <taxon>Fungi</taxon>
        <taxon>Dikarya</taxon>
        <taxon>Ascomycota</taxon>
        <taxon>Pezizomycotina</taxon>
        <taxon>Sordariomycetes</taxon>
        <taxon>Sordariomycetidae</taxon>
        <taxon>Sordariales</taxon>
        <taxon>Podosporaceae</taxon>
        <taxon>Triangularia</taxon>
    </lineage>
</organism>
<evidence type="ECO:0000259" key="13">
    <source>
        <dbReference type="PROSITE" id="PS50873"/>
    </source>
</evidence>
<dbReference type="AlphaFoldDB" id="A0AAN6VWP3"/>
<sequence>MKASSIATALAGGTVILSAAVQAHPGMMNSTVMNALKEADRNERGELIGDLQWLHPEELSSVGRLIRSILVDGLDAQSNQYYGHVPPLGSVACARDTCCVWWYIADEMTQLFRGSDGQCTDAARSAIRLGFHDAAGWSKFTGDFGGADGSIVLAPEEMRRQANGGFKEIVQQYKFWYSRWSHFGVSMADLIQMGANVATVVCPLGPRVRSFVGRRDSFIPAPDGLIPSPFDPADKLIEFFRAKTIQPLGLAALLGAHSTSRQRFIVPSRAGAPQDSTPGVWDVLFYRQTLAAHAAPDIVRLPSDIILAQHPHIFPAFKTFAGPNGQAPWDFAYARAYVRLSLLGVFNVNNLTDCTRVLPARTFHW</sequence>
<keyword evidence="9 12" id="KW-0106">Calcium</keyword>
<evidence type="ECO:0000256" key="12">
    <source>
        <dbReference type="RuleBase" id="RU363051"/>
    </source>
</evidence>
<dbReference type="PRINTS" id="PR00458">
    <property type="entry name" value="PEROXIDASE"/>
</dbReference>
<keyword evidence="3 9" id="KW-0349">Heme</keyword>
<evidence type="ECO:0000256" key="9">
    <source>
        <dbReference type="PIRSR" id="PIRSR601621-2"/>
    </source>
</evidence>
<feature type="signal peptide" evidence="12">
    <location>
        <begin position="1"/>
        <end position="23"/>
    </location>
</feature>
<comment type="similarity">
    <text evidence="1 12">Belongs to the peroxidase family. Ligninase subfamily.</text>
</comment>
<keyword evidence="15" id="KW-1185">Reference proteome</keyword>
<evidence type="ECO:0000256" key="11">
    <source>
        <dbReference type="PIRSR" id="PIRSR601621-4"/>
    </source>
</evidence>
<reference evidence="14" key="1">
    <citation type="journal article" date="2023" name="Mol. Phylogenet. Evol.">
        <title>Genome-scale phylogeny and comparative genomics of the fungal order Sordariales.</title>
        <authorList>
            <person name="Hensen N."/>
            <person name="Bonometti L."/>
            <person name="Westerberg I."/>
            <person name="Brannstrom I.O."/>
            <person name="Guillou S."/>
            <person name="Cros-Aarteil S."/>
            <person name="Calhoun S."/>
            <person name="Haridas S."/>
            <person name="Kuo A."/>
            <person name="Mondo S."/>
            <person name="Pangilinan J."/>
            <person name="Riley R."/>
            <person name="LaButti K."/>
            <person name="Andreopoulos B."/>
            <person name="Lipzen A."/>
            <person name="Chen C."/>
            <person name="Yan M."/>
            <person name="Daum C."/>
            <person name="Ng V."/>
            <person name="Clum A."/>
            <person name="Steindorff A."/>
            <person name="Ohm R.A."/>
            <person name="Martin F."/>
            <person name="Silar P."/>
            <person name="Natvig D.O."/>
            <person name="Lalanne C."/>
            <person name="Gautier V."/>
            <person name="Ament-Velasquez S.L."/>
            <person name="Kruys A."/>
            <person name="Hutchinson M.I."/>
            <person name="Powell A.J."/>
            <person name="Barry K."/>
            <person name="Miller A.N."/>
            <person name="Grigoriev I.V."/>
            <person name="Debuchy R."/>
            <person name="Gladieux P."/>
            <person name="Hiltunen Thoren M."/>
            <person name="Johannesson H."/>
        </authorList>
    </citation>
    <scope>NUCLEOTIDE SEQUENCE</scope>
    <source>
        <strain evidence="14">CBS 892.96</strain>
    </source>
</reference>
<dbReference type="Gene3D" id="1.10.420.10">
    <property type="entry name" value="Peroxidase, domain 2"/>
    <property type="match status" value="1"/>
</dbReference>
<evidence type="ECO:0000256" key="6">
    <source>
        <dbReference type="ARBA" id="ARBA00023004"/>
    </source>
</evidence>
<dbReference type="Pfam" id="PF00141">
    <property type="entry name" value="peroxidase"/>
    <property type="match status" value="1"/>
</dbReference>
<evidence type="ECO:0000256" key="2">
    <source>
        <dbReference type="ARBA" id="ARBA00022559"/>
    </source>
</evidence>
<reference evidence="14" key="2">
    <citation type="submission" date="2023-05" db="EMBL/GenBank/DDBJ databases">
        <authorList>
            <consortium name="Lawrence Berkeley National Laboratory"/>
            <person name="Steindorff A."/>
            <person name="Hensen N."/>
            <person name="Bonometti L."/>
            <person name="Westerberg I."/>
            <person name="Brannstrom I.O."/>
            <person name="Guillou S."/>
            <person name="Cros-Aarteil S."/>
            <person name="Calhoun S."/>
            <person name="Haridas S."/>
            <person name="Kuo A."/>
            <person name="Mondo S."/>
            <person name="Pangilinan J."/>
            <person name="Riley R."/>
            <person name="Labutti K."/>
            <person name="Andreopoulos B."/>
            <person name="Lipzen A."/>
            <person name="Chen C."/>
            <person name="Yanf M."/>
            <person name="Daum C."/>
            <person name="Ng V."/>
            <person name="Clum A."/>
            <person name="Ohm R."/>
            <person name="Martin F."/>
            <person name="Silar P."/>
            <person name="Natvig D."/>
            <person name="Lalanne C."/>
            <person name="Gautier V."/>
            <person name="Ament-Velasquez S.L."/>
            <person name="Kruys A."/>
            <person name="Hutchinson M.I."/>
            <person name="Powell A.J."/>
            <person name="Barry K."/>
            <person name="Miller A.N."/>
            <person name="Grigoriev I.V."/>
            <person name="Debuchy R."/>
            <person name="Gladieux P."/>
            <person name="Thoren M.H."/>
            <person name="Johannesson H."/>
        </authorList>
    </citation>
    <scope>NUCLEOTIDE SEQUENCE</scope>
    <source>
        <strain evidence="14">CBS 892.96</strain>
    </source>
</reference>
<feature type="binding site" evidence="9">
    <location>
        <position position="258"/>
    </location>
    <ligand>
        <name>Ca(2+)</name>
        <dbReference type="ChEBI" id="CHEBI:29108"/>
        <label>2</label>
    </ligand>
</feature>
<dbReference type="PANTHER" id="PTHR31356:SF66">
    <property type="entry name" value="CATALASE-PEROXIDASE"/>
    <property type="match status" value="1"/>
</dbReference>
<evidence type="ECO:0000256" key="4">
    <source>
        <dbReference type="ARBA" id="ARBA00022723"/>
    </source>
</evidence>
<keyword evidence="2 12" id="KW-0575">Peroxidase</keyword>
<comment type="cofactor">
    <cofactor evidence="9">
        <name>heme b</name>
        <dbReference type="ChEBI" id="CHEBI:60344"/>
    </cofactor>
    <text evidence="9">Binds 1 heme b (iron(II)-protoporphyrin IX) group per subunit.</text>
</comment>
<dbReference type="PROSITE" id="PS50873">
    <property type="entry name" value="PEROXIDASE_4"/>
    <property type="match status" value="1"/>
</dbReference>
<accession>A0AAN6VWP3</accession>
<dbReference type="SUPFAM" id="SSF48113">
    <property type="entry name" value="Heme-dependent peroxidases"/>
    <property type="match status" value="1"/>
</dbReference>
<dbReference type="InterPro" id="IPR002016">
    <property type="entry name" value="Haem_peroxidase"/>
</dbReference>
<dbReference type="InterPro" id="IPR010255">
    <property type="entry name" value="Haem_peroxidase_sf"/>
</dbReference>
<keyword evidence="5 12" id="KW-0560">Oxidoreductase</keyword>
<feature type="site" description="Transition state stabilizer" evidence="10">
    <location>
        <position position="128"/>
    </location>
</feature>
<dbReference type="PANTHER" id="PTHR31356">
    <property type="entry name" value="THYLAKOID LUMENAL 29 KDA PROTEIN, CHLOROPLASTIC-RELATED"/>
    <property type="match status" value="1"/>
</dbReference>
<dbReference type="InterPro" id="IPR019794">
    <property type="entry name" value="Peroxidases_AS"/>
</dbReference>
<evidence type="ECO:0000256" key="5">
    <source>
        <dbReference type="ARBA" id="ARBA00023002"/>
    </source>
</evidence>
<evidence type="ECO:0000256" key="1">
    <source>
        <dbReference type="ARBA" id="ARBA00006089"/>
    </source>
</evidence>
<protein>
    <recommendedName>
        <fullName evidence="12">Peroxidase</fullName>
        <ecNumber evidence="12">1.11.1.-</ecNumber>
    </recommendedName>
</protein>
<dbReference type="GO" id="GO:0004601">
    <property type="term" value="F:peroxidase activity"/>
    <property type="evidence" value="ECO:0007669"/>
    <property type="project" value="UniProtKB-KW"/>
</dbReference>
<keyword evidence="11" id="KW-1015">Disulfide bond</keyword>
<dbReference type="Gene3D" id="1.10.520.10">
    <property type="match status" value="1"/>
</dbReference>
<feature type="domain" description="Plant heme peroxidase family profile" evidence="13">
    <location>
        <begin position="123"/>
        <end position="258"/>
    </location>
</feature>
<feature type="binding site" evidence="9">
    <location>
        <position position="146"/>
    </location>
    <ligand>
        <name>Ca(2+)</name>
        <dbReference type="ChEBI" id="CHEBI:29108"/>
        <label>1</label>
    </ligand>
</feature>
<evidence type="ECO:0000256" key="10">
    <source>
        <dbReference type="PIRSR" id="PIRSR601621-3"/>
    </source>
</evidence>
<feature type="binding site" evidence="9">
    <location>
        <position position="133"/>
    </location>
    <ligand>
        <name>Ca(2+)</name>
        <dbReference type="ChEBI" id="CHEBI:29108"/>
        <label>1</label>
    </ligand>
</feature>
<feature type="chain" id="PRO_5042671801" description="Peroxidase" evidence="12">
    <location>
        <begin position="24"/>
        <end position="365"/>
    </location>
</feature>
<dbReference type="PROSITE" id="PS00436">
    <property type="entry name" value="PEROXIDASE_2"/>
    <property type="match status" value="1"/>
</dbReference>